<feature type="domain" description="4-oxalocrotonate tautomerase-like" evidence="2">
    <location>
        <begin position="2"/>
        <end position="56"/>
    </location>
</feature>
<dbReference type="Proteomes" id="UP000199340">
    <property type="component" value="Unassembled WGS sequence"/>
</dbReference>
<dbReference type="AlphaFoldDB" id="A0A1G8J9X6"/>
<dbReference type="Gene3D" id="3.30.429.10">
    <property type="entry name" value="Macrophage Migration Inhibitory Factor"/>
    <property type="match status" value="1"/>
</dbReference>
<evidence type="ECO:0000259" key="3">
    <source>
        <dbReference type="Pfam" id="PF12680"/>
    </source>
</evidence>
<dbReference type="Gene3D" id="3.10.450.50">
    <property type="match status" value="1"/>
</dbReference>
<dbReference type="InterPro" id="IPR004370">
    <property type="entry name" value="4-OT-like_dom"/>
</dbReference>
<dbReference type="InterPro" id="IPR032710">
    <property type="entry name" value="NTF2-like_dom_sf"/>
</dbReference>
<evidence type="ECO:0000313" key="4">
    <source>
        <dbReference type="EMBL" id="SDI27450.1"/>
    </source>
</evidence>
<proteinExistence type="predicted"/>
<dbReference type="GO" id="GO:0016853">
    <property type="term" value="F:isomerase activity"/>
    <property type="evidence" value="ECO:0007669"/>
    <property type="project" value="UniProtKB-KW"/>
</dbReference>
<dbReference type="EMBL" id="FNEB01000002">
    <property type="protein sequence ID" value="SDI27450.1"/>
    <property type="molecule type" value="Genomic_DNA"/>
</dbReference>
<dbReference type="InterPro" id="IPR037401">
    <property type="entry name" value="SnoaL-like"/>
</dbReference>
<dbReference type="SUPFAM" id="SSF54427">
    <property type="entry name" value="NTF2-like"/>
    <property type="match status" value="1"/>
</dbReference>
<feature type="domain" description="SnoaL-like" evidence="3">
    <location>
        <begin position="71"/>
        <end position="173"/>
    </location>
</feature>
<gene>
    <name evidence="4" type="ORF">SAMN05421850_10244</name>
</gene>
<dbReference type="OrthoDB" id="8635217at2"/>
<evidence type="ECO:0000256" key="1">
    <source>
        <dbReference type="ARBA" id="ARBA00023235"/>
    </source>
</evidence>
<evidence type="ECO:0000259" key="2">
    <source>
        <dbReference type="Pfam" id="PF01361"/>
    </source>
</evidence>
<keyword evidence="1" id="KW-0413">Isomerase</keyword>
<dbReference type="SUPFAM" id="SSF55331">
    <property type="entry name" value="Tautomerase/MIF"/>
    <property type="match status" value="1"/>
</dbReference>
<accession>A0A1G8J9X6</accession>
<protein>
    <submittedName>
        <fullName evidence="4">4-oxalocrotonate tautomerase family enzyme</fullName>
    </submittedName>
</protein>
<name>A0A1G8J9X6_9RHOB</name>
<dbReference type="RefSeq" id="WP_090027181.1">
    <property type="nucleotide sequence ID" value="NZ_FNEB01000002.1"/>
</dbReference>
<dbReference type="Pfam" id="PF12680">
    <property type="entry name" value="SnoaL_2"/>
    <property type="match status" value="1"/>
</dbReference>
<keyword evidence="5" id="KW-1185">Reference proteome</keyword>
<dbReference type="InterPro" id="IPR014347">
    <property type="entry name" value="Tautomerase/MIF_sf"/>
</dbReference>
<organism evidence="4 5">
    <name type="scientific">Lutimaribacter saemankumensis</name>
    <dbReference type="NCBI Taxonomy" id="490829"/>
    <lineage>
        <taxon>Bacteria</taxon>
        <taxon>Pseudomonadati</taxon>
        <taxon>Pseudomonadota</taxon>
        <taxon>Alphaproteobacteria</taxon>
        <taxon>Rhodobacterales</taxon>
        <taxon>Roseobacteraceae</taxon>
        <taxon>Lutimaribacter</taxon>
    </lineage>
</organism>
<reference evidence="4 5" key="1">
    <citation type="submission" date="2016-10" db="EMBL/GenBank/DDBJ databases">
        <authorList>
            <person name="de Groot N.N."/>
        </authorList>
    </citation>
    <scope>NUCLEOTIDE SEQUENCE [LARGE SCALE GENOMIC DNA]</scope>
    <source>
        <strain evidence="4 5">DSM 28010</strain>
    </source>
</reference>
<dbReference type="STRING" id="490829.SAMN05421850_10244"/>
<dbReference type="Pfam" id="PF01361">
    <property type="entry name" value="Tautomerase"/>
    <property type="match status" value="1"/>
</dbReference>
<sequence>MPIIETHVLEGYSDDEKARLSRALTDAALSVVPAKPDAITVMIHEMPRSHYMRGGTHRDPAPARPDAAATVRAYLAAMEARDLDTAKSMLGDGFVMNFPAAPGMSALEELIAWSKPRYAFVKKAYDKVEAFQQGETSVVYTIGTLFGEWLDGTAFDGIRFIDRFELRDGRIVRQDVWNDMAEVKAQA</sequence>
<evidence type="ECO:0000313" key="5">
    <source>
        <dbReference type="Proteomes" id="UP000199340"/>
    </source>
</evidence>